<keyword evidence="3" id="KW-1185">Reference proteome</keyword>
<evidence type="ECO:0000313" key="3">
    <source>
        <dbReference type="Proteomes" id="UP000199274"/>
    </source>
</evidence>
<keyword evidence="1" id="KW-0472">Membrane</keyword>
<sequence length="135" mass="16049">MNLKYTFDELSLEKNKLILSSRNNNQKAILFTELDEIYISVHKFPSLLELVPFLFLIIIATLSLLYLSLEIMLFLPPLFIVTFIVKMNDYKSYELKIRLKNGVFFTKKVPQKLKHETLDIISKVRKQIYNYRIDN</sequence>
<keyword evidence="1" id="KW-0812">Transmembrane</keyword>
<dbReference type="RefSeq" id="WP_091254928.1">
    <property type="nucleotide sequence ID" value="NZ_FNDB01000002.1"/>
</dbReference>
<evidence type="ECO:0000313" key="2">
    <source>
        <dbReference type="EMBL" id="SDG77633.1"/>
    </source>
</evidence>
<protein>
    <submittedName>
        <fullName evidence="2">Uncharacterized protein</fullName>
    </submittedName>
</protein>
<accession>A0A1G7X0B2</accession>
<feature type="transmembrane region" description="Helical" evidence="1">
    <location>
        <begin position="53"/>
        <end position="85"/>
    </location>
</feature>
<dbReference type="EMBL" id="FNDB01000002">
    <property type="protein sequence ID" value="SDG77633.1"/>
    <property type="molecule type" value="Genomic_DNA"/>
</dbReference>
<keyword evidence="1" id="KW-1133">Transmembrane helix</keyword>
<dbReference type="OrthoDB" id="1351461at2"/>
<organism evidence="2 3">
    <name type="scientific">Flavobacterium omnivorum</name>
    <dbReference type="NCBI Taxonomy" id="178355"/>
    <lineage>
        <taxon>Bacteria</taxon>
        <taxon>Pseudomonadati</taxon>
        <taxon>Bacteroidota</taxon>
        <taxon>Flavobacteriia</taxon>
        <taxon>Flavobacteriales</taxon>
        <taxon>Flavobacteriaceae</taxon>
        <taxon>Flavobacterium</taxon>
    </lineage>
</organism>
<evidence type="ECO:0000256" key="1">
    <source>
        <dbReference type="SAM" id="Phobius"/>
    </source>
</evidence>
<gene>
    <name evidence="2" type="ORF">SAMN04488062_102114</name>
</gene>
<dbReference type="STRING" id="178355.SAMN04488062_102114"/>
<dbReference type="AlphaFoldDB" id="A0A1G7X0B2"/>
<dbReference type="Proteomes" id="UP000199274">
    <property type="component" value="Unassembled WGS sequence"/>
</dbReference>
<proteinExistence type="predicted"/>
<name>A0A1G7X0B2_9FLAO</name>
<reference evidence="3" key="1">
    <citation type="submission" date="2016-10" db="EMBL/GenBank/DDBJ databases">
        <authorList>
            <person name="Varghese N."/>
            <person name="Submissions S."/>
        </authorList>
    </citation>
    <scope>NUCLEOTIDE SEQUENCE [LARGE SCALE GENOMIC DNA]</scope>
    <source>
        <strain evidence="3">CGMCC 1.2747</strain>
    </source>
</reference>